<gene>
    <name evidence="3" type="ORF">CVT24_004662</name>
</gene>
<dbReference type="EMBL" id="NHTK01000724">
    <property type="protein sequence ID" value="PPR05956.1"/>
    <property type="molecule type" value="Genomic_DNA"/>
</dbReference>
<organism evidence="3 4">
    <name type="scientific">Panaeolus cyanescens</name>
    <dbReference type="NCBI Taxonomy" id="181874"/>
    <lineage>
        <taxon>Eukaryota</taxon>
        <taxon>Fungi</taxon>
        <taxon>Dikarya</taxon>
        <taxon>Basidiomycota</taxon>
        <taxon>Agaricomycotina</taxon>
        <taxon>Agaricomycetes</taxon>
        <taxon>Agaricomycetidae</taxon>
        <taxon>Agaricales</taxon>
        <taxon>Agaricineae</taxon>
        <taxon>Galeropsidaceae</taxon>
        <taxon>Panaeolus</taxon>
    </lineage>
</organism>
<keyword evidence="1" id="KW-0472">Membrane</keyword>
<dbReference type="AlphaFoldDB" id="A0A409YSF8"/>
<evidence type="ECO:0000259" key="2">
    <source>
        <dbReference type="Pfam" id="PF20152"/>
    </source>
</evidence>
<name>A0A409YSF8_9AGAR</name>
<keyword evidence="1" id="KW-1133">Transmembrane helix</keyword>
<sequence>MSTNPNSLDASWGALLIGVAFAIFFQGILTLQAFNYYNDFPNDRTRIKLIVSLHTLLALDLRFIIAHVGHLSRLSMVLTQAFYLERIWIFSRKNVLVVASIAIIAVTPLVLNFYMGILCITESIINNYWTKRPEAAVMFVTGAISDGLIALATWHYIARNHTQFQDTGDSYDFRNWSGNYVSMIAIGAMIAFFARGGSLYFVAIHIQLGRTYTNGLLATLNMRRRNREDGTPYHTTPARFASSIQSDHTAGRVLGDAEAHIVCVVQHETIKDFDARGSNEKLKPIHGAA</sequence>
<evidence type="ECO:0000256" key="1">
    <source>
        <dbReference type="SAM" id="Phobius"/>
    </source>
</evidence>
<dbReference type="OrthoDB" id="2745105at2759"/>
<dbReference type="Pfam" id="PF20152">
    <property type="entry name" value="DUF6534"/>
    <property type="match status" value="1"/>
</dbReference>
<keyword evidence="4" id="KW-1185">Reference proteome</keyword>
<feature type="transmembrane region" description="Helical" evidence="1">
    <location>
        <begin position="49"/>
        <end position="69"/>
    </location>
</feature>
<comment type="caution">
    <text evidence="3">The sequence shown here is derived from an EMBL/GenBank/DDBJ whole genome shotgun (WGS) entry which is preliminary data.</text>
</comment>
<feature type="transmembrane region" description="Helical" evidence="1">
    <location>
        <begin position="135"/>
        <end position="157"/>
    </location>
</feature>
<dbReference type="STRING" id="181874.A0A409YSF8"/>
<proteinExistence type="predicted"/>
<evidence type="ECO:0000313" key="4">
    <source>
        <dbReference type="Proteomes" id="UP000284842"/>
    </source>
</evidence>
<dbReference type="InterPro" id="IPR045339">
    <property type="entry name" value="DUF6534"/>
</dbReference>
<protein>
    <recommendedName>
        <fullName evidence="2">DUF6534 domain-containing protein</fullName>
    </recommendedName>
</protein>
<feature type="transmembrane region" description="Helical" evidence="1">
    <location>
        <begin position="12"/>
        <end position="37"/>
    </location>
</feature>
<evidence type="ECO:0000313" key="3">
    <source>
        <dbReference type="EMBL" id="PPR05956.1"/>
    </source>
</evidence>
<keyword evidence="1" id="KW-0812">Transmembrane</keyword>
<dbReference type="InParanoid" id="A0A409YSF8"/>
<dbReference type="PANTHER" id="PTHR40465:SF1">
    <property type="entry name" value="DUF6534 DOMAIN-CONTAINING PROTEIN"/>
    <property type="match status" value="1"/>
</dbReference>
<reference evidence="3 4" key="1">
    <citation type="journal article" date="2018" name="Evol. Lett.">
        <title>Horizontal gene cluster transfer increased hallucinogenic mushroom diversity.</title>
        <authorList>
            <person name="Reynolds H.T."/>
            <person name="Vijayakumar V."/>
            <person name="Gluck-Thaler E."/>
            <person name="Korotkin H.B."/>
            <person name="Matheny P.B."/>
            <person name="Slot J.C."/>
        </authorList>
    </citation>
    <scope>NUCLEOTIDE SEQUENCE [LARGE SCALE GENOMIC DNA]</scope>
    <source>
        <strain evidence="3 4">2629</strain>
    </source>
</reference>
<accession>A0A409YSF8</accession>
<feature type="transmembrane region" description="Helical" evidence="1">
    <location>
        <begin position="177"/>
        <end position="202"/>
    </location>
</feature>
<feature type="domain" description="DUF6534" evidence="2">
    <location>
        <begin position="143"/>
        <end position="225"/>
    </location>
</feature>
<dbReference type="PANTHER" id="PTHR40465">
    <property type="entry name" value="CHROMOSOME 1, WHOLE GENOME SHOTGUN SEQUENCE"/>
    <property type="match status" value="1"/>
</dbReference>
<dbReference type="Proteomes" id="UP000284842">
    <property type="component" value="Unassembled WGS sequence"/>
</dbReference>
<feature type="transmembrane region" description="Helical" evidence="1">
    <location>
        <begin position="95"/>
        <end position="114"/>
    </location>
</feature>